<dbReference type="InterPro" id="IPR040072">
    <property type="entry name" value="Methyltransferase_A"/>
</dbReference>
<dbReference type="GO" id="GO:0002935">
    <property type="term" value="F:tRNA (adenine(37)-C2)-methyltransferase activity"/>
    <property type="evidence" value="ECO:0007669"/>
    <property type="project" value="UniProtKB-UniRule"/>
</dbReference>
<dbReference type="NCBIfam" id="TIGR00048">
    <property type="entry name" value="rRNA_mod_RlmN"/>
    <property type="match status" value="1"/>
</dbReference>
<keyword evidence="11 14" id="KW-0408">Iron</keyword>
<keyword evidence="10 14" id="KW-0479">Metal-binding</keyword>
<keyword evidence="8 14" id="KW-0949">S-adenosyl-L-methionine</keyword>
<gene>
    <name evidence="14" type="primary">rlmN</name>
    <name evidence="16" type="ORF">A2V58_06390</name>
</gene>
<dbReference type="Pfam" id="PF04055">
    <property type="entry name" value="Radical_SAM"/>
    <property type="match status" value="1"/>
</dbReference>
<dbReference type="GO" id="GO:0005737">
    <property type="term" value="C:cytoplasm"/>
    <property type="evidence" value="ECO:0007669"/>
    <property type="project" value="UniProtKB-SubCell"/>
</dbReference>
<feature type="binding site" evidence="14">
    <location>
        <position position="124"/>
    </location>
    <ligand>
        <name>[4Fe-4S] cluster</name>
        <dbReference type="ChEBI" id="CHEBI:49883"/>
        <note>4Fe-4S-S-AdoMet</note>
    </ligand>
</feature>
<dbReference type="SFLD" id="SFLDG01062">
    <property type="entry name" value="methyltransferase_(Class_A)"/>
    <property type="match status" value="1"/>
</dbReference>
<feature type="binding site" evidence="14">
    <location>
        <position position="121"/>
    </location>
    <ligand>
        <name>[4Fe-4S] cluster</name>
        <dbReference type="ChEBI" id="CHEBI:49883"/>
        <note>4Fe-4S-S-AdoMet</note>
    </ligand>
</feature>
<feature type="active site" description="S-methylcysteine intermediate" evidence="14">
    <location>
        <position position="344"/>
    </location>
</feature>
<feature type="binding site" evidence="14">
    <location>
        <begin position="170"/>
        <end position="171"/>
    </location>
    <ligand>
        <name>S-adenosyl-L-methionine</name>
        <dbReference type="ChEBI" id="CHEBI:59789"/>
    </ligand>
</feature>
<dbReference type="InterPro" id="IPR027492">
    <property type="entry name" value="RNA_MTrfase_RlmN"/>
</dbReference>
<keyword evidence="4 14" id="KW-0963">Cytoplasm</keyword>
<dbReference type="InterPro" id="IPR058240">
    <property type="entry name" value="rSAM_sf"/>
</dbReference>
<comment type="similarity">
    <text evidence="2 14">Belongs to the radical SAM superfamily. RlmN family.</text>
</comment>
<dbReference type="AlphaFoldDB" id="A0A1F6UL40"/>
<evidence type="ECO:0000256" key="11">
    <source>
        <dbReference type="ARBA" id="ARBA00023004"/>
    </source>
</evidence>
<comment type="caution">
    <text evidence="14">Lacks conserved residue(s) required for the propagation of feature annotation.</text>
</comment>
<keyword evidence="7 14" id="KW-0808">Transferase</keyword>
<keyword evidence="3 14" id="KW-0004">4Fe-4S</keyword>
<dbReference type="GO" id="GO:0051539">
    <property type="term" value="F:4 iron, 4 sulfur cluster binding"/>
    <property type="evidence" value="ECO:0007669"/>
    <property type="project" value="UniProtKB-UniRule"/>
</dbReference>
<feature type="binding site" evidence="14">
    <location>
        <position position="117"/>
    </location>
    <ligand>
        <name>[4Fe-4S] cluster</name>
        <dbReference type="ChEBI" id="CHEBI:49883"/>
        <note>4Fe-4S-S-AdoMet</note>
    </ligand>
</feature>
<evidence type="ECO:0000313" key="17">
    <source>
        <dbReference type="Proteomes" id="UP000177950"/>
    </source>
</evidence>
<keyword evidence="9 14" id="KW-0819">tRNA processing</keyword>
<dbReference type="InterPro" id="IPR013785">
    <property type="entry name" value="Aldolase_TIM"/>
</dbReference>
<comment type="cofactor">
    <cofactor evidence="14">
        <name>[4Fe-4S] cluster</name>
        <dbReference type="ChEBI" id="CHEBI:49883"/>
    </cofactor>
    <text evidence="14">Binds 1 [4Fe-4S] cluster. The cluster is coordinated with 3 cysteines and an exchangeable S-adenosyl-L-methionine.</text>
</comment>
<dbReference type="SFLD" id="SFLDF00275">
    <property type="entry name" value="adenosine_C2_methyltransferase"/>
    <property type="match status" value="1"/>
</dbReference>
<name>A0A1F6UL40_9PROT</name>
<evidence type="ECO:0000256" key="3">
    <source>
        <dbReference type="ARBA" id="ARBA00022485"/>
    </source>
</evidence>
<evidence type="ECO:0000256" key="13">
    <source>
        <dbReference type="ARBA" id="ARBA00023157"/>
    </source>
</evidence>
<evidence type="ECO:0000256" key="5">
    <source>
        <dbReference type="ARBA" id="ARBA00022552"/>
    </source>
</evidence>
<evidence type="ECO:0000256" key="8">
    <source>
        <dbReference type="ARBA" id="ARBA00022691"/>
    </source>
</evidence>
<dbReference type="GO" id="GO:0046872">
    <property type="term" value="F:metal ion binding"/>
    <property type="evidence" value="ECO:0007669"/>
    <property type="project" value="UniProtKB-KW"/>
</dbReference>
<evidence type="ECO:0000256" key="1">
    <source>
        <dbReference type="ARBA" id="ARBA00004496"/>
    </source>
</evidence>
<evidence type="ECO:0000256" key="10">
    <source>
        <dbReference type="ARBA" id="ARBA00022723"/>
    </source>
</evidence>
<dbReference type="Proteomes" id="UP000177950">
    <property type="component" value="Unassembled WGS sequence"/>
</dbReference>
<comment type="subcellular location">
    <subcellularLocation>
        <location evidence="1 14">Cytoplasm</location>
    </subcellularLocation>
</comment>
<dbReference type="Gene3D" id="3.20.20.70">
    <property type="entry name" value="Aldolase class I"/>
    <property type="match status" value="1"/>
</dbReference>
<dbReference type="Gene3D" id="1.10.150.530">
    <property type="match status" value="1"/>
</dbReference>
<keyword evidence="12 14" id="KW-0411">Iron-sulfur</keyword>
<dbReference type="PANTHER" id="PTHR30544:SF5">
    <property type="entry name" value="RADICAL SAM CORE DOMAIN-CONTAINING PROTEIN"/>
    <property type="match status" value="1"/>
</dbReference>
<dbReference type="GO" id="GO:0070475">
    <property type="term" value="P:rRNA base methylation"/>
    <property type="evidence" value="ECO:0007669"/>
    <property type="project" value="UniProtKB-UniRule"/>
</dbReference>
<dbReference type="EC" id="2.1.1.192" evidence="14"/>
<keyword evidence="13 14" id="KW-1015">Disulfide bond</keyword>
<comment type="caution">
    <text evidence="16">The sequence shown here is derived from an EMBL/GenBank/DDBJ whole genome shotgun (WGS) entry which is preliminary data.</text>
</comment>
<dbReference type="Pfam" id="PF21016">
    <property type="entry name" value="RlmN_N"/>
    <property type="match status" value="1"/>
</dbReference>
<evidence type="ECO:0000256" key="12">
    <source>
        <dbReference type="ARBA" id="ARBA00023014"/>
    </source>
</evidence>
<reference evidence="16 17" key="1">
    <citation type="journal article" date="2016" name="Nat. Commun.">
        <title>Thousands of microbial genomes shed light on interconnected biogeochemical processes in an aquifer system.</title>
        <authorList>
            <person name="Anantharaman K."/>
            <person name="Brown C.T."/>
            <person name="Hug L.A."/>
            <person name="Sharon I."/>
            <person name="Castelle C.J."/>
            <person name="Probst A.J."/>
            <person name="Thomas B.C."/>
            <person name="Singh A."/>
            <person name="Wilkins M.J."/>
            <person name="Karaoz U."/>
            <person name="Brodie E.L."/>
            <person name="Williams K.H."/>
            <person name="Hubbard S.S."/>
            <person name="Banfield J.F."/>
        </authorList>
    </citation>
    <scope>NUCLEOTIDE SEQUENCE [LARGE SCALE GENOMIC DNA]</scope>
</reference>
<dbReference type="PROSITE" id="PS51918">
    <property type="entry name" value="RADICAL_SAM"/>
    <property type="match status" value="1"/>
</dbReference>
<dbReference type="HAMAP" id="MF_01849">
    <property type="entry name" value="RNA_methyltr_RlmN"/>
    <property type="match status" value="1"/>
</dbReference>
<evidence type="ECO:0000256" key="4">
    <source>
        <dbReference type="ARBA" id="ARBA00022490"/>
    </source>
</evidence>
<proteinExistence type="inferred from homology"/>
<dbReference type="FunFam" id="1.10.150.530:FF:000003">
    <property type="entry name" value="Dual-specificity RNA methyltransferase RlmN"/>
    <property type="match status" value="1"/>
</dbReference>
<dbReference type="PANTHER" id="PTHR30544">
    <property type="entry name" value="23S RRNA METHYLTRANSFERASE"/>
    <property type="match status" value="1"/>
</dbReference>
<dbReference type="GO" id="GO:0070040">
    <property type="term" value="F:rRNA (adenine(2503)-C2-)-methyltransferase activity"/>
    <property type="evidence" value="ECO:0007669"/>
    <property type="project" value="UniProtKB-UniRule"/>
</dbReference>
<evidence type="ECO:0000256" key="2">
    <source>
        <dbReference type="ARBA" id="ARBA00007544"/>
    </source>
</evidence>
<protein>
    <recommendedName>
        <fullName evidence="14">Dual-specificity RNA methyltransferase RlmN</fullName>
        <ecNumber evidence="14">2.1.1.192</ecNumber>
    </recommendedName>
    <alternativeName>
        <fullName evidence="14">23S rRNA (adenine(2503)-C(2))-methyltransferase</fullName>
    </alternativeName>
    <alternativeName>
        <fullName evidence="14">23S rRNA m2A2503 methyltransferase</fullName>
    </alternativeName>
    <alternativeName>
        <fullName evidence="14">Ribosomal RNA large subunit methyltransferase N</fullName>
    </alternativeName>
    <alternativeName>
        <fullName evidence="14">tRNA (adenine(37)-C(2))-methyltransferase</fullName>
    </alternativeName>
    <alternativeName>
        <fullName evidence="14">tRNA m2A37 methyltransferase</fullName>
    </alternativeName>
</protein>
<evidence type="ECO:0000256" key="7">
    <source>
        <dbReference type="ARBA" id="ARBA00022679"/>
    </source>
</evidence>
<evidence type="ECO:0000313" key="16">
    <source>
        <dbReference type="EMBL" id="OGI57982.1"/>
    </source>
</evidence>
<feature type="domain" description="Radical SAM core" evidence="15">
    <location>
        <begin position="103"/>
        <end position="339"/>
    </location>
</feature>
<feature type="binding site" evidence="14">
    <location>
        <position position="202"/>
    </location>
    <ligand>
        <name>S-adenosyl-L-methionine</name>
        <dbReference type="ChEBI" id="CHEBI:59789"/>
    </ligand>
</feature>
<dbReference type="InterPro" id="IPR007197">
    <property type="entry name" value="rSAM"/>
</dbReference>
<keyword evidence="5 14" id="KW-0698">rRNA processing</keyword>
<evidence type="ECO:0000256" key="9">
    <source>
        <dbReference type="ARBA" id="ARBA00022694"/>
    </source>
</evidence>
<comment type="function">
    <text evidence="14">Specifically methylates position 2 of adenine 2503 in 23S rRNA and position 2 of adenine 37 in tRNAs. m2A2503 modification seems to play a crucial role in the proofreading step occurring at the peptidyl transferase center and thus would serve to optimize ribosomal fidelity.</text>
</comment>
<dbReference type="InterPro" id="IPR048641">
    <property type="entry name" value="RlmN_N"/>
</dbReference>
<dbReference type="SUPFAM" id="SSF102114">
    <property type="entry name" value="Radical SAM enzymes"/>
    <property type="match status" value="1"/>
</dbReference>
<dbReference type="GO" id="GO:0019843">
    <property type="term" value="F:rRNA binding"/>
    <property type="evidence" value="ECO:0007669"/>
    <property type="project" value="UniProtKB-UniRule"/>
</dbReference>
<comment type="catalytic activity">
    <reaction evidence="14">
        <text>adenosine(2503) in 23S rRNA + 2 reduced [2Fe-2S]-[ferredoxin] + 2 S-adenosyl-L-methionine = 2-methyladenosine(2503) in 23S rRNA + 5'-deoxyadenosine + L-methionine + 2 oxidized [2Fe-2S]-[ferredoxin] + S-adenosyl-L-homocysteine</text>
        <dbReference type="Rhea" id="RHEA:42916"/>
        <dbReference type="Rhea" id="RHEA-COMP:10000"/>
        <dbReference type="Rhea" id="RHEA-COMP:10001"/>
        <dbReference type="Rhea" id="RHEA-COMP:10152"/>
        <dbReference type="Rhea" id="RHEA-COMP:10282"/>
        <dbReference type="ChEBI" id="CHEBI:17319"/>
        <dbReference type="ChEBI" id="CHEBI:33737"/>
        <dbReference type="ChEBI" id="CHEBI:33738"/>
        <dbReference type="ChEBI" id="CHEBI:57844"/>
        <dbReference type="ChEBI" id="CHEBI:57856"/>
        <dbReference type="ChEBI" id="CHEBI:59789"/>
        <dbReference type="ChEBI" id="CHEBI:74411"/>
        <dbReference type="ChEBI" id="CHEBI:74497"/>
        <dbReference type="EC" id="2.1.1.192"/>
    </reaction>
</comment>
<evidence type="ECO:0000256" key="6">
    <source>
        <dbReference type="ARBA" id="ARBA00022603"/>
    </source>
</evidence>
<feature type="binding site" evidence="14">
    <location>
        <begin position="224"/>
        <end position="226"/>
    </location>
    <ligand>
        <name>S-adenosyl-L-methionine</name>
        <dbReference type="ChEBI" id="CHEBI:59789"/>
    </ligand>
</feature>
<sequence length="368" mass="40938">MQTSTTGKINLLGLDLAALQAFFADLGEKPFRAGQVMQWIHHYGVTDFDAMTNLSKALRTRLQESAEIRPPEVEFDRQASDGTRKWLLRLADGNCIETVFIPEAERGTLCVSSQVGCTLNCAFCATGHQGFNRNLDAHEIIGQVWAANRALGRDPKGERIITNVVMMGMGEPLLNFDNVVMAMKIMLDDMAYGLSRRRVTLSTAGMVPMLERLREECPVSLAVSLHAPNDALRNELVPLNRKYPIAELLAACKRYVEGDARRRVTIEYVMLAGVNDSMTHAHELVKILDGVPAKVNLIPFNPFPQGRFERSSKATIDRFRDVLMDANLTTVTRKTRGDDIDAACGQLAGRIQDLTPRSQRLSRKILPS</sequence>
<dbReference type="GO" id="GO:0030488">
    <property type="term" value="P:tRNA methylation"/>
    <property type="evidence" value="ECO:0007669"/>
    <property type="project" value="UniProtKB-UniRule"/>
</dbReference>
<comment type="miscellaneous">
    <text evidence="14">Reaction proceeds by a ping-pong mechanism involving intermediate methylation of a conserved cysteine residue.</text>
</comment>
<feature type="binding site" evidence="14">
    <location>
        <position position="301"/>
    </location>
    <ligand>
        <name>S-adenosyl-L-methionine</name>
        <dbReference type="ChEBI" id="CHEBI:59789"/>
    </ligand>
</feature>
<organism evidence="16 17">
    <name type="scientific">Candidatus Muproteobacteria bacterium RBG_19FT_COMBO_61_10</name>
    <dbReference type="NCBI Taxonomy" id="1817761"/>
    <lineage>
        <taxon>Bacteria</taxon>
        <taxon>Pseudomonadati</taxon>
        <taxon>Pseudomonadota</taxon>
        <taxon>Candidatus Muproteobacteria</taxon>
    </lineage>
</organism>
<evidence type="ECO:0000259" key="15">
    <source>
        <dbReference type="PROSITE" id="PS51918"/>
    </source>
</evidence>
<dbReference type="EMBL" id="MFSV01000095">
    <property type="protein sequence ID" value="OGI57982.1"/>
    <property type="molecule type" value="Genomic_DNA"/>
</dbReference>
<dbReference type="FunFam" id="3.20.20.70:FF:000008">
    <property type="entry name" value="Dual-specificity RNA methyltransferase RlmN"/>
    <property type="match status" value="1"/>
</dbReference>
<accession>A0A1F6UL40</accession>
<dbReference type="PIRSF" id="PIRSF006004">
    <property type="entry name" value="CHP00048"/>
    <property type="match status" value="1"/>
</dbReference>
<dbReference type="CDD" id="cd01335">
    <property type="entry name" value="Radical_SAM"/>
    <property type="match status" value="1"/>
</dbReference>
<keyword evidence="6 14" id="KW-0489">Methyltransferase</keyword>
<dbReference type="SFLD" id="SFLDS00029">
    <property type="entry name" value="Radical_SAM"/>
    <property type="match status" value="1"/>
</dbReference>
<dbReference type="GO" id="GO:0000049">
    <property type="term" value="F:tRNA binding"/>
    <property type="evidence" value="ECO:0007669"/>
    <property type="project" value="UniProtKB-UniRule"/>
</dbReference>
<comment type="catalytic activity">
    <reaction evidence="14">
        <text>adenosine(37) in tRNA + 2 reduced [2Fe-2S]-[ferredoxin] + 2 S-adenosyl-L-methionine = 2-methyladenosine(37) in tRNA + 5'-deoxyadenosine + L-methionine + 2 oxidized [2Fe-2S]-[ferredoxin] + S-adenosyl-L-homocysteine</text>
        <dbReference type="Rhea" id="RHEA:43332"/>
        <dbReference type="Rhea" id="RHEA-COMP:10000"/>
        <dbReference type="Rhea" id="RHEA-COMP:10001"/>
        <dbReference type="Rhea" id="RHEA-COMP:10162"/>
        <dbReference type="Rhea" id="RHEA-COMP:10485"/>
        <dbReference type="ChEBI" id="CHEBI:17319"/>
        <dbReference type="ChEBI" id="CHEBI:33737"/>
        <dbReference type="ChEBI" id="CHEBI:33738"/>
        <dbReference type="ChEBI" id="CHEBI:57844"/>
        <dbReference type="ChEBI" id="CHEBI:57856"/>
        <dbReference type="ChEBI" id="CHEBI:59789"/>
        <dbReference type="ChEBI" id="CHEBI:74411"/>
        <dbReference type="ChEBI" id="CHEBI:74497"/>
        <dbReference type="EC" id="2.1.1.192"/>
    </reaction>
</comment>
<feature type="active site" description="Proton acceptor" evidence="14">
    <location>
        <position position="97"/>
    </location>
</feature>
<dbReference type="InterPro" id="IPR004383">
    <property type="entry name" value="rRNA_lsu_MTrfase_RlmN/Cfr"/>
</dbReference>
<evidence type="ECO:0000256" key="14">
    <source>
        <dbReference type="HAMAP-Rule" id="MF_01849"/>
    </source>
</evidence>